<keyword evidence="3" id="KW-1185">Reference proteome</keyword>
<protein>
    <submittedName>
        <fullName evidence="2">Fibrous sheath-interacting protein 2</fullName>
    </submittedName>
</protein>
<dbReference type="EMBL" id="JAHWGI010001427">
    <property type="protein sequence ID" value="KAK3931626.1"/>
    <property type="molecule type" value="Genomic_DNA"/>
</dbReference>
<evidence type="ECO:0000256" key="1">
    <source>
        <dbReference type="SAM" id="MobiDB-lite"/>
    </source>
</evidence>
<sequence length="84" mass="9551">ALAATRATARSPSHFQTLRQGTCQPPPYFHSPFPFTYNGRPFSIAKIEYLICHNVTFLIPTTYVYMTHRCSLQLSLPRLSPKPP</sequence>
<dbReference type="Proteomes" id="UP001219518">
    <property type="component" value="Unassembled WGS sequence"/>
</dbReference>
<proteinExistence type="predicted"/>
<accession>A0AAE1LT45</accession>
<evidence type="ECO:0000313" key="3">
    <source>
        <dbReference type="Proteomes" id="UP001219518"/>
    </source>
</evidence>
<feature type="compositionally biased region" description="Polar residues" evidence="1">
    <location>
        <begin position="8"/>
        <end position="20"/>
    </location>
</feature>
<evidence type="ECO:0000313" key="2">
    <source>
        <dbReference type="EMBL" id="KAK3931626.1"/>
    </source>
</evidence>
<organism evidence="2 3">
    <name type="scientific">Frankliniella fusca</name>
    <dbReference type="NCBI Taxonomy" id="407009"/>
    <lineage>
        <taxon>Eukaryota</taxon>
        <taxon>Metazoa</taxon>
        <taxon>Ecdysozoa</taxon>
        <taxon>Arthropoda</taxon>
        <taxon>Hexapoda</taxon>
        <taxon>Insecta</taxon>
        <taxon>Pterygota</taxon>
        <taxon>Neoptera</taxon>
        <taxon>Paraneoptera</taxon>
        <taxon>Thysanoptera</taxon>
        <taxon>Terebrantia</taxon>
        <taxon>Thripoidea</taxon>
        <taxon>Thripidae</taxon>
        <taxon>Frankliniella</taxon>
    </lineage>
</organism>
<name>A0AAE1LT45_9NEOP</name>
<reference evidence="2" key="2">
    <citation type="journal article" date="2023" name="BMC Genomics">
        <title>Pest status, molecular evolution, and epigenetic factors derived from the genome assembly of Frankliniella fusca, a thysanopteran phytovirus vector.</title>
        <authorList>
            <person name="Catto M.A."/>
            <person name="Labadie P.E."/>
            <person name="Jacobson A.L."/>
            <person name="Kennedy G.G."/>
            <person name="Srinivasan R."/>
            <person name="Hunt B.G."/>
        </authorList>
    </citation>
    <scope>NUCLEOTIDE SEQUENCE</scope>
    <source>
        <strain evidence="2">PL_HMW_Pooled</strain>
    </source>
</reference>
<feature type="non-terminal residue" evidence="2">
    <location>
        <position position="1"/>
    </location>
</feature>
<gene>
    <name evidence="2" type="ORF">KUF71_007441</name>
</gene>
<reference evidence="2" key="1">
    <citation type="submission" date="2021-07" db="EMBL/GenBank/DDBJ databases">
        <authorList>
            <person name="Catto M.A."/>
            <person name="Jacobson A."/>
            <person name="Kennedy G."/>
            <person name="Labadie P."/>
            <person name="Hunt B.G."/>
            <person name="Srinivasan R."/>
        </authorList>
    </citation>
    <scope>NUCLEOTIDE SEQUENCE</scope>
    <source>
        <strain evidence="2">PL_HMW_Pooled</strain>
        <tissue evidence="2">Head</tissue>
    </source>
</reference>
<dbReference type="AlphaFoldDB" id="A0AAE1LT45"/>
<comment type="caution">
    <text evidence="2">The sequence shown here is derived from an EMBL/GenBank/DDBJ whole genome shotgun (WGS) entry which is preliminary data.</text>
</comment>
<feature type="region of interest" description="Disordered" evidence="1">
    <location>
        <begin position="1"/>
        <end position="20"/>
    </location>
</feature>